<evidence type="ECO:0000313" key="2">
    <source>
        <dbReference type="EMBL" id="KYG78486.1"/>
    </source>
</evidence>
<keyword evidence="3" id="KW-1185">Reference proteome</keyword>
<accession>A0A150XIF5</accession>
<dbReference type="OrthoDB" id="982615at2"/>
<keyword evidence="1" id="KW-0472">Membrane</keyword>
<proteinExistence type="predicted"/>
<feature type="transmembrane region" description="Helical" evidence="1">
    <location>
        <begin position="92"/>
        <end position="112"/>
    </location>
</feature>
<gene>
    <name evidence="2" type="ORF">AWW68_06875</name>
</gene>
<dbReference type="STRING" id="333140.AWW68_06875"/>
<name>A0A150XIF5_9BACT</name>
<keyword evidence="1" id="KW-1133">Transmembrane helix</keyword>
<evidence type="ECO:0000256" key="1">
    <source>
        <dbReference type="SAM" id="Phobius"/>
    </source>
</evidence>
<dbReference type="AlphaFoldDB" id="A0A150XIF5"/>
<feature type="transmembrane region" description="Helical" evidence="1">
    <location>
        <begin position="12"/>
        <end position="34"/>
    </location>
</feature>
<dbReference type="EMBL" id="LRPC01000001">
    <property type="protein sequence ID" value="KYG78486.1"/>
    <property type="molecule type" value="Genomic_DNA"/>
</dbReference>
<keyword evidence="1" id="KW-0812">Transmembrane</keyword>
<feature type="transmembrane region" description="Helical" evidence="1">
    <location>
        <begin position="173"/>
        <end position="196"/>
    </location>
</feature>
<comment type="caution">
    <text evidence="2">The sequence shown here is derived from an EMBL/GenBank/DDBJ whole genome shotgun (WGS) entry which is preliminary data.</text>
</comment>
<evidence type="ECO:0008006" key="4">
    <source>
        <dbReference type="Google" id="ProtNLM"/>
    </source>
</evidence>
<dbReference type="InterPro" id="IPR021354">
    <property type="entry name" value="DUF2975"/>
</dbReference>
<dbReference type="Pfam" id="PF11188">
    <property type="entry name" value="DUF2975"/>
    <property type="match status" value="1"/>
</dbReference>
<dbReference type="RefSeq" id="WP_068218354.1">
    <property type="nucleotide sequence ID" value="NZ_CP139724.1"/>
</dbReference>
<evidence type="ECO:0000313" key="3">
    <source>
        <dbReference type="Proteomes" id="UP000075606"/>
    </source>
</evidence>
<sequence length="213" mass="24367">MKWNRLVIKSSSWVLDTFIGISVIIFIVALIVLIRSGFNDGQFSLRLNEDYKSWVVKPEVEPSPGFESAFEVVNVEPTEHIITFRLHDNRLYLTYIPFALYASICFYILVLLSGIVNSAKRNEFFSHLNVKRLRIIGILVVLSGLVDYLGSFFKQWVFENFLTSADLTSTSSFWVFRLPNIFTSTFITGLLVLVIAEAFAHGLKLKEEQDLTI</sequence>
<protein>
    <recommendedName>
        <fullName evidence="4">DUF2975 domain-containing protein</fullName>
    </recommendedName>
</protein>
<organism evidence="2 3">
    <name type="scientific">Roseivirga spongicola</name>
    <dbReference type="NCBI Taxonomy" id="333140"/>
    <lineage>
        <taxon>Bacteria</taxon>
        <taxon>Pseudomonadati</taxon>
        <taxon>Bacteroidota</taxon>
        <taxon>Cytophagia</taxon>
        <taxon>Cytophagales</taxon>
        <taxon>Roseivirgaceae</taxon>
        <taxon>Roseivirga</taxon>
    </lineage>
</organism>
<feature type="transmembrane region" description="Helical" evidence="1">
    <location>
        <begin position="133"/>
        <end position="153"/>
    </location>
</feature>
<dbReference type="Proteomes" id="UP000075606">
    <property type="component" value="Unassembled WGS sequence"/>
</dbReference>
<reference evidence="2 3" key="1">
    <citation type="submission" date="2016-01" db="EMBL/GenBank/DDBJ databases">
        <title>Genome sequencing of Roseivirga spongicola UST030701-084.</title>
        <authorList>
            <person name="Selvaratnam C."/>
            <person name="Thevarajoo S."/>
            <person name="Goh K.M."/>
            <person name="Ee R."/>
            <person name="Chan K.-G."/>
            <person name="Chong C.S."/>
        </authorList>
    </citation>
    <scope>NUCLEOTIDE SEQUENCE [LARGE SCALE GENOMIC DNA]</scope>
    <source>
        <strain evidence="2 3">UST030701-084</strain>
    </source>
</reference>